<keyword evidence="1" id="KW-0678">Repressor</keyword>
<proteinExistence type="predicted"/>
<evidence type="ECO:0000259" key="6">
    <source>
        <dbReference type="PROSITE" id="PS50977"/>
    </source>
</evidence>
<dbReference type="PATRIC" id="fig|762836.4.peg.4726"/>
<dbReference type="InterPro" id="IPR009057">
    <property type="entry name" value="Homeodomain-like_sf"/>
</dbReference>
<evidence type="ECO:0000256" key="2">
    <source>
        <dbReference type="ARBA" id="ARBA00023015"/>
    </source>
</evidence>
<evidence type="ECO:0000313" key="8">
    <source>
        <dbReference type="Proteomes" id="UP000175989"/>
    </source>
</evidence>
<keyword evidence="2" id="KW-0805">Transcription regulation</keyword>
<evidence type="ECO:0000256" key="4">
    <source>
        <dbReference type="ARBA" id="ARBA00023163"/>
    </source>
</evidence>
<dbReference type="InterPro" id="IPR023772">
    <property type="entry name" value="DNA-bd_HTH_TetR-type_CS"/>
</dbReference>
<dbReference type="PANTHER" id="PTHR30055:SF224">
    <property type="entry name" value="TRANSCRIPTIONAL REGULATOR TETR FAMILY"/>
    <property type="match status" value="1"/>
</dbReference>
<evidence type="ECO:0000256" key="1">
    <source>
        <dbReference type="ARBA" id="ARBA00022491"/>
    </source>
</evidence>
<dbReference type="Proteomes" id="UP000175989">
    <property type="component" value="Unassembled WGS sequence"/>
</dbReference>
<dbReference type="Pfam" id="PF14246">
    <property type="entry name" value="TetR_C_7"/>
    <property type="match status" value="1"/>
</dbReference>
<evidence type="ECO:0000313" key="7">
    <source>
        <dbReference type="EMBL" id="OEZ94362.1"/>
    </source>
</evidence>
<reference evidence="8" key="1">
    <citation type="journal article" date="2016" name="Front. Microbiol.">
        <title>Molecular Keys to the Janthinobacterium and Duganella spp. Interaction with the Plant Pathogen Fusarium graminearum.</title>
        <authorList>
            <person name="Haack F.S."/>
            <person name="Poehlein A."/>
            <person name="Kroger C."/>
            <person name="Voigt C.A."/>
            <person name="Piepenbring M."/>
            <person name="Bode H.B."/>
            <person name="Daniel R."/>
            <person name="Schafer W."/>
            <person name="Streit W.R."/>
        </authorList>
    </citation>
    <scope>NUCLEOTIDE SEQUENCE [LARGE SCALE GENOMIC DNA]</scope>
    <source>
        <strain evidence="8">T54</strain>
    </source>
</reference>
<dbReference type="InterPro" id="IPR001647">
    <property type="entry name" value="HTH_TetR"/>
</dbReference>
<name>A0A1E7WBQ0_9BURK</name>
<gene>
    <name evidence="7" type="primary">rutR_2</name>
    <name evidence="7" type="ORF">DUPY_45920</name>
</gene>
<keyword evidence="4" id="KW-0804">Transcription</keyword>
<evidence type="ECO:0000256" key="3">
    <source>
        <dbReference type="ARBA" id="ARBA00023125"/>
    </source>
</evidence>
<evidence type="ECO:0000256" key="5">
    <source>
        <dbReference type="PROSITE-ProRule" id="PRU00335"/>
    </source>
</evidence>
<accession>A0A1E7WBQ0</accession>
<dbReference type="InterPro" id="IPR036271">
    <property type="entry name" value="Tet_transcr_reg_TetR-rel_C_sf"/>
</dbReference>
<dbReference type="Gene3D" id="1.10.357.10">
    <property type="entry name" value="Tetracycline Repressor, domain 2"/>
    <property type="match status" value="1"/>
</dbReference>
<dbReference type="RefSeq" id="WP_070251472.1">
    <property type="nucleotide sequence ID" value="NZ_LROM01000134.1"/>
</dbReference>
<dbReference type="EMBL" id="LROM01000134">
    <property type="protein sequence ID" value="OEZ94362.1"/>
    <property type="molecule type" value="Genomic_DNA"/>
</dbReference>
<keyword evidence="8" id="KW-1185">Reference proteome</keyword>
<comment type="caution">
    <text evidence="7">The sequence shown here is derived from an EMBL/GenBank/DDBJ whole genome shotgun (WGS) entry which is preliminary data.</text>
</comment>
<protein>
    <submittedName>
        <fullName evidence="7">HTH-type transcriptional regulator RutR</fullName>
    </submittedName>
</protein>
<keyword evidence="3 5" id="KW-0238">DNA-binding</keyword>
<dbReference type="GO" id="GO:0000976">
    <property type="term" value="F:transcription cis-regulatory region binding"/>
    <property type="evidence" value="ECO:0007669"/>
    <property type="project" value="TreeGrafter"/>
</dbReference>
<feature type="DNA-binding region" description="H-T-H motif" evidence="5">
    <location>
        <begin position="32"/>
        <end position="51"/>
    </location>
</feature>
<dbReference type="PRINTS" id="PR00455">
    <property type="entry name" value="HTHTETR"/>
</dbReference>
<dbReference type="PANTHER" id="PTHR30055">
    <property type="entry name" value="HTH-TYPE TRANSCRIPTIONAL REGULATOR RUTR"/>
    <property type="match status" value="1"/>
</dbReference>
<sequence length="206" mass="22904">MNVPIKLTDRKRQAIVDAAIAEFRASGFESTSMDKVAATAGVSKRTVYNHFPSKDELFAHILQQLWCSTSSLEDTPYDSALPLRAQLLDMLWKKMAMLEDAYFLDLARVAIAEAIHSPERAHDMVARLSAKEEGITRWLRAAQADGKLRPADPVLASHMLQGQLKTFAFWPQVTLNQPPLDLATQTTVVEATVDMFLAYYGTHVAG</sequence>
<dbReference type="InterPro" id="IPR039536">
    <property type="entry name" value="TetR_C_Proteobacteria"/>
</dbReference>
<dbReference type="PROSITE" id="PS01081">
    <property type="entry name" value="HTH_TETR_1"/>
    <property type="match status" value="1"/>
</dbReference>
<dbReference type="Gene3D" id="1.10.10.60">
    <property type="entry name" value="Homeodomain-like"/>
    <property type="match status" value="1"/>
</dbReference>
<dbReference type="FunFam" id="1.10.10.60:FF:000141">
    <property type="entry name" value="TetR family transcriptional regulator"/>
    <property type="match status" value="1"/>
</dbReference>
<dbReference type="AlphaFoldDB" id="A0A1E7WBQ0"/>
<dbReference type="Pfam" id="PF00440">
    <property type="entry name" value="TetR_N"/>
    <property type="match status" value="1"/>
</dbReference>
<organism evidence="7 8">
    <name type="scientific">Duganella phyllosphaerae</name>
    <dbReference type="NCBI Taxonomy" id="762836"/>
    <lineage>
        <taxon>Bacteria</taxon>
        <taxon>Pseudomonadati</taxon>
        <taxon>Pseudomonadota</taxon>
        <taxon>Betaproteobacteria</taxon>
        <taxon>Burkholderiales</taxon>
        <taxon>Oxalobacteraceae</taxon>
        <taxon>Telluria group</taxon>
        <taxon>Duganella</taxon>
    </lineage>
</organism>
<dbReference type="OrthoDB" id="116240at2"/>
<dbReference type="GO" id="GO:0003700">
    <property type="term" value="F:DNA-binding transcription factor activity"/>
    <property type="evidence" value="ECO:0007669"/>
    <property type="project" value="TreeGrafter"/>
</dbReference>
<feature type="domain" description="HTH tetR-type" evidence="6">
    <location>
        <begin position="9"/>
        <end position="69"/>
    </location>
</feature>
<dbReference type="SUPFAM" id="SSF46689">
    <property type="entry name" value="Homeodomain-like"/>
    <property type="match status" value="1"/>
</dbReference>
<dbReference type="SUPFAM" id="SSF48498">
    <property type="entry name" value="Tetracyclin repressor-like, C-terminal domain"/>
    <property type="match status" value="1"/>
</dbReference>
<dbReference type="PROSITE" id="PS50977">
    <property type="entry name" value="HTH_TETR_2"/>
    <property type="match status" value="1"/>
</dbReference>
<dbReference type="InterPro" id="IPR050109">
    <property type="entry name" value="HTH-type_TetR-like_transc_reg"/>
</dbReference>